<dbReference type="KEGG" id="parq:DSM112329_02849"/>
<protein>
    <submittedName>
        <fullName evidence="3">Uncharacterized protein</fullName>
    </submittedName>
</protein>
<dbReference type="EMBL" id="CP114014">
    <property type="protein sequence ID" value="XAY05988.1"/>
    <property type="molecule type" value="Genomic_DNA"/>
</dbReference>
<accession>A0AAU7AWC2</accession>
<keyword evidence="2" id="KW-1133">Transmembrane helix</keyword>
<reference evidence="3" key="1">
    <citation type="submission" date="2022-12" db="EMBL/GenBank/DDBJ databases">
        <title>Paraconexibacter alkalitolerans sp. nov. and Baekduia alba sp. nov., isolated from soil and emended description of the genera Paraconexibacter (Chun et al., 2020) and Baekduia (An et al., 2020).</title>
        <authorList>
            <person name="Vieira S."/>
            <person name="Huber K.J."/>
            <person name="Geppert A."/>
            <person name="Wolf J."/>
            <person name="Neumann-Schaal M."/>
            <person name="Muesken M."/>
            <person name="Overmann J."/>
        </authorList>
    </citation>
    <scope>NUCLEOTIDE SEQUENCE</scope>
    <source>
        <strain evidence="3">AEG42_29</strain>
    </source>
</reference>
<keyword evidence="2" id="KW-0472">Membrane</keyword>
<evidence type="ECO:0000256" key="1">
    <source>
        <dbReference type="SAM" id="MobiDB-lite"/>
    </source>
</evidence>
<organism evidence="3">
    <name type="scientific">Paraconexibacter sp. AEG42_29</name>
    <dbReference type="NCBI Taxonomy" id="2997339"/>
    <lineage>
        <taxon>Bacteria</taxon>
        <taxon>Bacillati</taxon>
        <taxon>Actinomycetota</taxon>
        <taxon>Thermoleophilia</taxon>
        <taxon>Solirubrobacterales</taxon>
        <taxon>Paraconexibacteraceae</taxon>
        <taxon>Paraconexibacter</taxon>
    </lineage>
</organism>
<name>A0AAU7AWC2_9ACTN</name>
<sequence>MRILDELGDELSRAAHDAEGRRGAGQARSLRRTVLFALLGLLTATGVAVAAAAIIKRGDPLPTPRGSDVPPELTPRAGTAVLNGLNVTAPDGGPVWDVRTSRSRTGAVCATVGQVFDGELGIVGLDGTFHALRAGAADACSVAQQDGFTLAGARGFRGRSGTTGITVVSGVAGRGVRTVRVAAAGSSRPLQLGPGRAFLAIFTGQPDAVRPRVTATLAGGGSRTLRFADTGQTLAADPSGGAPWAVEATPARRPDLRCVVGNRTKGPDSPTPSRYLGLSTAQVPVRCGPRGTAFVATQRFVPYVPRVGVPYAFFWGPNVSRTIVWGATGGAQKVTVLGASAKVAVDRATGAFMAVLPGQVDPRRLSVRIGNRTLRGTTAVGRRGQRLATPPVPAWRSVASVLAAQSQPDPFRLIAGTVEEGADAEDVAGGPAWSIRTWKARIDARTNAPRGYGRDLLCFAVGQRGTGNSLREPLDGGRTRAVGAGQPDGRCNGPDWLATHPAVPAVLTYVDDPGALEPKPVRVVVAGLLGDNVRSAELLGAGAPRALALGPHGSFLLVLDPRFAGADLRVRQVRATGAVRTSRSEVSEAACRIGSPPVRVADPDGGPTWIAGIGTTSASIVQSIRRPSQRGPSPKTAPCRYVGRLVGGRLASVADGRAQVYPGPGSAAVGGTGANFLSPGHPVIVEVRSAADQTQRDTGPTTPAQIARRTLPGRTTITGIALKSVTSITLRTPRDVRTLVPDPRSGVFLAVYDGPFYGGEIVATSHQRNGRTVVKRVPLSRR</sequence>
<gene>
    <name evidence="3" type="ORF">DSM112329_02849</name>
</gene>
<evidence type="ECO:0000256" key="2">
    <source>
        <dbReference type="SAM" id="Phobius"/>
    </source>
</evidence>
<evidence type="ECO:0000313" key="3">
    <source>
        <dbReference type="EMBL" id="XAY05988.1"/>
    </source>
</evidence>
<dbReference type="AlphaFoldDB" id="A0AAU7AWC2"/>
<dbReference type="RefSeq" id="WP_354697223.1">
    <property type="nucleotide sequence ID" value="NZ_CP114014.1"/>
</dbReference>
<proteinExistence type="predicted"/>
<feature type="region of interest" description="Disordered" evidence="1">
    <location>
        <begin position="469"/>
        <end position="488"/>
    </location>
</feature>
<keyword evidence="2" id="KW-0812">Transmembrane</keyword>
<feature type="transmembrane region" description="Helical" evidence="2">
    <location>
        <begin position="34"/>
        <end position="55"/>
    </location>
</feature>